<sequence length="62" mass="7104">MSSERNLPSPQFDLSTRHSNFHLWEAGYILVHSSDPSASHPKYDIVPALDHVYLSRLSMDLH</sequence>
<protein>
    <submittedName>
        <fullName evidence="1">Uncharacterized protein</fullName>
    </submittedName>
</protein>
<dbReference type="AlphaFoldDB" id="A0A9P5Y9H8"/>
<organism evidence="1 2">
    <name type="scientific">Collybia nuda</name>
    <dbReference type="NCBI Taxonomy" id="64659"/>
    <lineage>
        <taxon>Eukaryota</taxon>
        <taxon>Fungi</taxon>
        <taxon>Dikarya</taxon>
        <taxon>Basidiomycota</taxon>
        <taxon>Agaricomycotina</taxon>
        <taxon>Agaricomycetes</taxon>
        <taxon>Agaricomycetidae</taxon>
        <taxon>Agaricales</taxon>
        <taxon>Tricholomatineae</taxon>
        <taxon>Clitocybaceae</taxon>
        <taxon>Collybia</taxon>
    </lineage>
</organism>
<gene>
    <name evidence="1" type="ORF">BDZ94DRAFT_1256211</name>
</gene>
<reference evidence="1" key="1">
    <citation type="submission" date="2020-11" db="EMBL/GenBank/DDBJ databases">
        <authorList>
            <consortium name="DOE Joint Genome Institute"/>
            <person name="Ahrendt S."/>
            <person name="Riley R."/>
            <person name="Andreopoulos W."/>
            <person name="Labutti K."/>
            <person name="Pangilinan J."/>
            <person name="Ruiz-Duenas F.J."/>
            <person name="Barrasa J.M."/>
            <person name="Sanchez-Garcia M."/>
            <person name="Camarero S."/>
            <person name="Miyauchi S."/>
            <person name="Serrano A."/>
            <person name="Linde D."/>
            <person name="Babiker R."/>
            <person name="Drula E."/>
            <person name="Ayuso-Fernandez I."/>
            <person name="Pacheco R."/>
            <person name="Padilla G."/>
            <person name="Ferreira P."/>
            <person name="Barriuso J."/>
            <person name="Kellner H."/>
            <person name="Castanera R."/>
            <person name="Alfaro M."/>
            <person name="Ramirez L."/>
            <person name="Pisabarro A.G."/>
            <person name="Kuo A."/>
            <person name="Tritt A."/>
            <person name="Lipzen A."/>
            <person name="He G."/>
            <person name="Yan M."/>
            <person name="Ng V."/>
            <person name="Cullen D."/>
            <person name="Martin F."/>
            <person name="Rosso M.-N."/>
            <person name="Henrissat B."/>
            <person name="Hibbett D."/>
            <person name="Martinez A.T."/>
            <person name="Grigoriev I.V."/>
        </authorList>
    </citation>
    <scope>NUCLEOTIDE SEQUENCE</scope>
    <source>
        <strain evidence="1">CBS 247.69</strain>
    </source>
</reference>
<dbReference type="EMBL" id="MU150253">
    <property type="protein sequence ID" value="KAF9464640.1"/>
    <property type="molecule type" value="Genomic_DNA"/>
</dbReference>
<dbReference type="Proteomes" id="UP000807353">
    <property type="component" value="Unassembled WGS sequence"/>
</dbReference>
<keyword evidence="2" id="KW-1185">Reference proteome</keyword>
<name>A0A9P5Y9H8_9AGAR</name>
<evidence type="ECO:0000313" key="2">
    <source>
        <dbReference type="Proteomes" id="UP000807353"/>
    </source>
</evidence>
<proteinExistence type="predicted"/>
<evidence type="ECO:0000313" key="1">
    <source>
        <dbReference type="EMBL" id="KAF9464640.1"/>
    </source>
</evidence>
<accession>A0A9P5Y9H8</accession>
<comment type="caution">
    <text evidence="1">The sequence shown here is derived from an EMBL/GenBank/DDBJ whole genome shotgun (WGS) entry which is preliminary data.</text>
</comment>